<dbReference type="InterPro" id="IPR003594">
    <property type="entry name" value="HATPase_dom"/>
</dbReference>
<proteinExistence type="predicted"/>
<feature type="non-terminal residue" evidence="4">
    <location>
        <position position="1"/>
    </location>
</feature>
<protein>
    <submittedName>
        <fullName evidence="4">Sensor histidine kinase</fullName>
    </submittedName>
</protein>
<sequence length="84" mass="9653">QECLNNVRKHAHTKEVTLTLKQTNEKLFVIVQDEGKGFDNEKQMSNTANGLKHLQQRTDILKGQLRIYSKPSKGPRIEIEIPLN</sequence>
<dbReference type="InterPro" id="IPR050482">
    <property type="entry name" value="Sensor_HK_TwoCompSys"/>
</dbReference>
<dbReference type="CDD" id="cd16917">
    <property type="entry name" value="HATPase_UhpB-NarQ-NarX-like"/>
    <property type="match status" value="1"/>
</dbReference>
<dbReference type="PANTHER" id="PTHR24421">
    <property type="entry name" value="NITRATE/NITRITE SENSOR PROTEIN NARX-RELATED"/>
    <property type="match status" value="1"/>
</dbReference>
<keyword evidence="1" id="KW-0808">Transferase</keyword>
<dbReference type="GO" id="GO:0000160">
    <property type="term" value="P:phosphorelay signal transduction system"/>
    <property type="evidence" value="ECO:0007669"/>
    <property type="project" value="UniProtKB-KW"/>
</dbReference>
<reference evidence="4" key="1">
    <citation type="submission" date="2013-12" db="EMBL/GenBank/DDBJ databases">
        <title>A Varibaculum cambriense genome reconstructed from a premature infant gut community with otherwise low bacterial novelty that shifts toward anaerobic metabolism during the third week of life.</title>
        <authorList>
            <person name="Brown C.T."/>
            <person name="Sharon I."/>
            <person name="Thomas B.C."/>
            <person name="Castelle C.J."/>
            <person name="Morowitz M.J."/>
            <person name="Banfield J.F."/>
        </authorList>
    </citation>
    <scope>NUCLEOTIDE SEQUENCE</scope>
</reference>
<evidence type="ECO:0000256" key="1">
    <source>
        <dbReference type="ARBA" id="ARBA00022679"/>
    </source>
</evidence>
<dbReference type="Pfam" id="PF02518">
    <property type="entry name" value="HATPase_c"/>
    <property type="match status" value="1"/>
</dbReference>
<feature type="domain" description="Histidine kinase/HSP90-like ATPase" evidence="3">
    <location>
        <begin position="1"/>
        <end position="83"/>
    </location>
</feature>
<name>W1XKF7_9ZZZZ</name>
<dbReference type="AlphaFoldDB" id="W1XKF7"/>
<dbReference type="Gene3D" id="3.30.565.10">
    <property type="entry name" value="Histidine kinase-like ATPase, C-terminal domain"/>
    <property type="match status" value="1"/>
</dbReference>
<accession>W1XKF7</accession>
<evidence type="ECO:0000259" key="3">
    <source>
        <dbReference type="Pfam" id="PF02518"/>
    </source>
</evidence>
<organism evidence="4">
    <name type="scientific">human gut metagenome</name>
    <dbReference type="NCBI Taxonomy" id="408170"/>
    <lineage>
        <taxon>unclassified sequences</taxon>
        <taxon>metagenomes</taxon>
        <taxon>organismal metagenomes</taxon>
    </lineage>
</organism>
<dbReference type="EMBL" id="AZMM01014742">
    <property type="protein sequence ID" value="ETJ30747.1"/>
    <property type="molecule type" value="Genomic_DNA"/>
</dbReference>
<dbReference type="SUPFAM" id="SSF55874">
    <property type="entry name" value="ATPase domain of HSP90 chaperone/DNA topoisomerase II/histidine kinase"/>
    <property type="match status" value="1"/>
</dbReference>
<evidence type="ECO:0000313" key="4">
    <source>
        <dbReference type="EMBL" id="ETJ30747.1"/>
    </source>
</evidence>
<dbReference type="PANTHER" id="PTHR24421:SF40">
    <property type="entry name" value="SENSOR HISTIDINE KINASE YHCY"/>
    <property type="match status" value="1"/>
</dbReference>
<gene>
    <name evidence="4" type="ORF">Q604_UNBC14742G0001</name>
</gene>
<comment type="caution">
    <text evidence="4">The sequence shown here is derived from an EMBL/GenBank/DDBJ whole genome shotgun (WGS) entry which is preliminary data.</text>
</comment>
<evidence type="ECO:0000256" key="2">
    <source>
        <dbReference type="ARBA" id="ARBA00022777"/>
    </source>
</evidence>
<keyword evidence="2 4" id="KW-0418">Kinase</keyword>
<dbReference type="GO" id="GO:0016301">
    <property type="term" value="F:kinase activity"/>
    <property type="evidence" value="ECO:0007669"/>
    <property type="project" value="UniProtKB-KW"/>
</dbReference>
<dbReference type="InterPro" id="IPR036890">
    <property type="entry name" value="HATPase_C_sf"/>
</dbReference>